<reference evidence="2 3" key="1">
    <citation type="submission" date="2011-12" db="EMBL/GenBank/DDBJ databases">
        <title>Whole genome shotgun sequence of Gordonia effusa NBRC 100432.</title>
        <authorList>
            <person name="Yoshida I."/>
            <person name="Takarada H."/>
            <person name="Hosoyama A."/>
            <person name="Tsuchikane K."/>
            <person name="Katsumata H."/>
            <person name="Yamazaki S."/>
            <person name="Fujita N."/>
        </authorList>
    </citation>
    <scope>NUCLEOTIDE SEQUENCE [LARGE SCALE GENOMIC DNA]</scope>
    <source>
        <strain evidence="2 3">NBRC 100432</strain>
    </source>
</reference>
<evidence type="ECO:0000256" key="1">
    <source>
        <dbReference type="SAM" id="Phobius"/>
    </source>
</evidence>
<keyword evidence="1" id="KW-0472">Membrane</keyword>
<dbReference type="AlphaFoldDB" id="H0QWQ2"/>
<proteinExistence type="predicted"/>
<dbReference type="SUPFAM" id="SSF89796">
    <property type="entry name" value="CoA-transferase family III (CaiB/BaiF)"/>
    <property type="match status" value="1"/>
</dbReference>
<feature type="transmembrane region" description="Helical" evidence="1">
    <location>
        <begin position="47"/>
        <end position="65"/>
    </location>
</feature>
<dbReference type="Proteomes" id="UP000035034">
    <property type="component" value="Unassembled WGS sequence"/>
</dbReference>
<name>H0QWQ2_9ACTN</name>
<dbReference type="STRING" id="1077974.GOEFS_022_00330"/>
<evidence type="ECO:0000313" key="3">
    <source>
        <dbReference type="Proteomes" id="UP000035034"/>
    </source>
</evidence>
<feature type="transmembrane region" description="Helical" evidence="1">
    <location>
        <begin position="15"/>
        <end position="35"/>
    </location>
</feature>
<comment type="caution">
    <text evidence="2">The sequence shown here is derived from an EMBL/GenBank/DDBJ whole genome shotgun (WGS) entry which is preliminary data.</text>
</comment>
<keyword evidence="3" id="KW-1185">Reference proteome</keyword>
<accession>H0QWQ2</accession>
<dbReference type="EMBL" id="BAEH01000022">
    <property type="protein sequence ID" value="GAB17253.1"/>
    <property type="molecule type" value="Genomic_DNA"/>
</dbReference>
<keyword evidence="1" id="KW-1133">Transmembrane helix</keyword>
<gene>
    <name evidence="2" type="ORF">GOEFS_022_00330</name>
</gene>
<feature type="transmembrane region" description="Helical" evidence="1">
    <location>
        <begin position="77"/>
        <end position="99"/>
    </location>
</feature>
<feature type="transmembrane region" description="Helical" evidence="1">
    <location>
        <begin position="106"/>
        <end position="129"/>
    </location>
</feature>
<sequence>MVCRMVDVEARTGNGVAPFAMPAIAFASLFGFRFVSDETVSDVRGELIAVAALAGAASLIGTRHISRTVAVFGRPAASTLVIADIVIAAGAAIGVVDVYRHRAPYLVGWFIDVAALGWVGAAVMAARAWRLGQR</sequence>
<dbReference type="InterPro" id="IPR023606">
    <property type="entry name" value="CoA-Trfase_III_dom_1_sf"/>
</dbReference>
<organism evidence="2 3">
    <name type="scientific">Gordonia effusa NBRC 100432</name>
    <dbReference type="NCBI Taxonomy" id="1077974"/>
    <lineage>
        <taxon>Bacteria</taxon>
        <taxon>Bacillati</taxon>
        <taxon>Actinomycetota</taxon>
        <taxon>Actinomycetes</taxon>
        <taxon>Mycobacteriales</taxon>
        <taxon>Gordoniaceae</taxon>
        <taxon>Gordonia</taxon>
    </lineage>
</organism>
<keyword evidence="1" id="KW-0812">Transmembrane</keyword>
<evidence type="ECO:0000313" key="2">
    <source>
        <dbReference type="EMBL" id="GAB17253.1"/>
    </source>
</evidence>
<protein>
    <submittedName>
        <fullName evidence="2">Uncharacterized protein</fullName>
    </submittedName>
</protein>